<feature type="region of interest" description="Disordered" evidence="1">
    <location>
        <begin position="15"/>
        <end position="41"/>
    </location>
</feature>
<protein>
    <submittedName>
        <fullName evidence="2">Uncharacterized protein</fullName>
    </submittedName>
</protein>
<proteinExistence type="predicted"/>
<organism evidence="2 3">
    <name type="scientific">Protopolystoma xenopodis</name>
    <dbReference type="NCBI Taxonomy" id="117903"/>
    <lineage>
        <taxon>Eukaryota</taxon>
        <taxon>Metazoa</taxon>
        <taxon>Spiralia</taxon>
        <taxon>Lophotrochozoa</taxon>
        <taxon>Platyhelminthes</taxon>
        <taxon>Monogenea</taxon>
        <taxon>Polyopisthocotylea</taxon>
        <taxon>Polystomatidea</taxon>
        <taxon>Polystomatidae</taxon>
        <taxon>Protopolystoma</taxon>
    </lineage>
</organism>
<evidence type="ECO:0000313" key="2">
    <source>
        <dbReference type="EMBL" id="VEL31756.1"/>
    </source>
</evidence>
<sequence length="136" mass="15543">MTDLLHFSSLSRRPSSYGYRRHGNGHHDEASQQQHHGYRRPATVKTFGRQLREPKRWPMLMVPADRKTMVPSKELREVNLPLQSLQKCSERFDNLKQGVHICAGVEGKVSRAEGFFLSPSQQDCRDDQSSGHGNSE</sequence>
<evidence type="ECO:0000313" key="3">
    <source>
        <dbReference type="Proteomes" id="UP000784294"/>
    </source>
</evidence>
<reference evidence="2" key="1">
    <citation type="submission" date="2018-11" db="EMBL/GenBank/DDBJ databases">
        <authorList>
            <consortium name="Pathogen Informatics"/>
        </authorList>
    </citation>
    <scope>NUCLEOTIDE SEQUENCE</scope>
</reference>
<gene>
    <name evidence="2" type="ORF">PXEA_LOCUS25196</name>
</gene>
<comment type="caution">
    <text evidence="2">The sequence shown here is derived from an EMBL/GenBank/DDBJ whole genome shotgun (WGS) entry which is preliminary data.</text>
</comment>
<accession>A0A448X9P8</accession>
<dbReference type="EMBL" id="CAAALY010126051">
    <property type="protein sequence ID" value="VEL31756.1"/>
    <property type="molecule type" value="Genomic_DNA"/>
</dbReference>
<dbReference type="AlphaFoldDB" id="A0A448X9P8"/>
<keyword evidence="3" id="KW-1185">Reference proteome</keyword>
<evidence type="ECO:0000256" key="1">
    <source>
        <dbReference type="SAM" id="MobiDB-lite"/>
    </source>
</evidence>
<dbReference type="Proteomes" id="UP000784294">
    <property type="component" value="Unassembled WGS sequence"/>
</dbReference>
<name>A0A448X9P8_9PLAT</name>